<feature type="transmembrane region" description="Helical" evidence="8">
    <location>
        <begin position="6"/>
        <end position="30"/>
    </location>
</feature>
<evidence type="ECO:0000313" key="10">
    <source>
        <dbReference type="Proteomes" id="UP000823750"/>
    </source>
</evidence>
<gene>
    <name evidence="9" type="ORF">IAB78_03185</name>
</gene>
<evidence type="ECO:0000256" key="8">
    <source>
        <dbReference type="RuleBase" id="RU363041"/>
    </source>
</evidence>
<evidence type="ECO:0000256" key="2">
    <source>
        <dbReference type="ARBA" id="ARBA00009142"/>
    </source>
</evidence>
<feature type="transmembrane region" description="Helical" evidence="8">
    <location>
        <begin position="218"/>
        <end position="236"/>
    </location>
</feature>
<dbReference type="InterPro" id="IPR052017">
    <property type="entry name" value="TSUP"/>
</dbReference>
<evidence type="ECO:0000313" key="9">
    <source>
        <dbReference type="EMBL" id="MBO8485411.1"/>
    </source>
</evidence>
<comment type="caution">
    <text evidence="9">The sequence shown here is derived from an EMBL/GenBank/DDBJ whole genome shotgun (WGS) entry which is preliminary data.</text>
</comment>
<dbReference type="PANTHER" id="PTHR30269:SF37">
    <property type="entry name" value="MEMBRANE TRANSPORTER PROTEIN"/>
    <property type="match status" value="1"/>
</dbReference>
<sequence length="238" mass="25666">MTEEIILIIAGFVSGLLSGTVGFGGGMILLPAMTSCYGIEVAVPMSTIAQLLSNLFRAGAGLSAIRWRKVAFFLILAAPLTLLGAYWFVVVPKELMTKILCILLIIFAFLDMTEKMKLPRSRWTMLAGGGVCGIVNGLMSLSGPISSAVFLTLGLSPVAYIASEAAASTVMHIIQIAAYGGFGLLTKEIFFEGLFVGAAMILGNWIALRRIKTVKRKIYRRTVAIVMIVCSIWLFLSF</sequence>
<keyword evidence="6 8" id="KW-1133">Transmembrane helix</keyword>
<protein>
    <recommendedName>
        <fullName evidence="8">Probable membrane transporter protein</fullName>
    </recommendedName>
</protein>
<feature type="transmembrane region" description="Helical" evidence="8">
    <location>
        <begin position="70"/>
        <end position="89"/>
    </location>
</feature>
<comment type="subcellular location">
    <subcellularLocation>
        <location evidence="1 8">Cell membrane</location>
        <topology evidence="1 8">Multi-pass membrane protein</topology>
    </subcellularLocation>
</comment>
<dbReference type="EMBL" id="JADILX010000054">
    <property type="protein sequence ID" value="MBO8485411.1"/>
    <property type="molecule type" value="Genomic_DNA"/>
</dbReference>
<reference evidence="9" key="1">
    <citation type="submission" date="2020-10" db="EMBL/GenBank/DDBJ databases">
        <authorList>
            <person name="Gilroy R."/>
        </authorList>
    </citation>
    <scope>NUCLEOTIDE SEQUENCE</scope>
    <source>
        <strain evidence="9">B2-16538</strain>
    </source>
</reference>
<dbReference type="GO" id="GO:0005886">
    <property type="term" value="C:plasma membrane"/>
    <property type="evidence" value="ECO:0007669"/>
    <property type="project" value="UniProtKB-SubCell"/>
</dbReference>
<accession>A0A9D9J3U3</accession>
<keyword evidence="4 8" id="KW-1003">Cell membrane</keyword>
<keyword evidence="3" id="KW-0813">Transport</keyword>
<organism evidence="9 10">
    <name type="scientific">Candidatus Cryptobacteroides excrementavium</name>
    <dbReference type="NCBI Taxonomy" id="2840759"/>
    <lineage>
        <taxon>Bacteria</taxon>
        <taxon>Pseudomonadati</taxon>
        <taxon>Bacteroidota</taxon>
        <taxon>Bacteroidia</taxon>
        <taxon>Bacteroidales</taxon>
        <taxon>Candidatus Cryptobacteroides</taxon>
    </lineage>
</organism>
<feature type="transmembrane region" description="Helical" evidence="8">
    <location>
        <begin position="125"/>
        <end position="145"/>
    </location>
</feature>
<reference evidence="9" key="2">
    <citation type="journal article" date="2021" name="PeerJ">
        <title>Extensive microbial diversity within the chicken gut microbiome revealed by metagenomics and culture.</title>
        <authorList>
            <person name="Gilroy R."/>
            <person name="Ravi A."/>
            <person name="Getino M."/>
            <person name="Pursley I."/>
            <person name="Horton D.L."/>
            <person name="Alikhan N.F."/>
            <person name="Baker D."/>
            <person name="Gharbi K."/>
            <person name="Hall N."/>
            <person name="Watson M."/>
            <person name="Adriaenssens E.M."/>
            <person name="Foster-Nyarko E."/>
            <person name="Jarju S."/>
            <person name="Secka A."/>
            <person name="Antonio M."/>
            <person name="Oren A."/>
            <person name="Chaudhuri R.R."/>
            <person name="La Ragione R."/>
            <person name="Hildebrand F."/>
            <person name="Pallen M.J."/>
        </authorList>
    </citation>
    <scope>NUCLEOTIDE SEQUENCE</scope>
    <source>
        <strain evidence="9">B2-16538</strain>
    </source>
</reference>
<dbReference type="PANTHER" id="PTHR30269">
    <property type="entry name" value="TRANSMEMBRANE PROTEIN YFCA"/>
    <property type="match status" value="1"/>
</dbReference>
<name>A0A9D9J3U3_9BACT</name>
<feature type="transmembrane region" description="Helical" evidence="8">
    <location>
        <begin position="95"/>
        <end position="113"/>
    </location>
</feature>
<feature type="transmembrane region" description="Helical" evidence="8">
    <location>
        <begin position="189"/>
        <end position="206"/>
    </location>
</feature>
<evidence type="ECO:0000256" key="4">
    <source>
        <dbReference type="ARBA" id="ARBA00022475"/>
    </source>
</evidence>
<evidence type="ECO:0000256" key="3">
    <source>
        <dbReference type="ARBA" id="ARBA00022448"/>
    </source>
</evidence>
<comment type="similarity">
    <text evidence="2 8">Belongs to the 4-toluene sulfonate uptake permease (TSUP) (TC 2.A.102) family.</text>
</comment>
<keyword evidence="7 8" id="KW-0472">Membrane</keyword>
<proteinExistence type="inferred from homology"/>
<evidence type="ECO:0000256" key="6">
    <source>
        <dbReference type="ARBA" id="ARBA00022989"/>
    </source>
</evidence>
<evidence type="ECO:0000256" key="7">
    <source>
        <dbReference type="ARBA" id="ARBA00023136"/>
    </source>
</evidence>
<dbReference type="AlphaFoldDB" id="A0A9D9J3U3"/>
<dbReference type="InterPro" id="IPR002781">
    <property type="entry name" value="TM_pro_TauE-like"/>
</dbReference>
<dbReference type="Pfam" id="PF01925">
    <property type="entry name" value="TauE"/>
    <property type="match status" value="1"/>
</dbReference>
<dbReference type="Proteomes" id="UP000823750">
    <property type="component" value="Unassembled WGS sequence"/>
</dbReference>
<keyword evidence="5 8" id="KW-0812">Transmembrane</keyword>
<evidence type="ECO:0000256" key="1">
    <source>
        <dbReference type="ARBA" id="ARBA00004651"/>
    </source>
</evidence>
<evidence type="ECO:0000256" key="5">
    <source>
        <dbReference type="ARBA" id="ARBA00022692"/>
    </source>
</evidence>